<sequence length="130" mass="14058">MKNEAPEASAEETIPAAEWTVAAIGLVLLCLCVAFLVYKAFFVDDGVPEIAFEVERIVPQDEGALVLANVSNSGGQTVTELQIVGSSQLERHEVKVDFLPARSTRSFGMFFSHVPDKASLNFVPGGYQEP</sequence>
<dbReference type="Proteomes" id="UP001596472">
    <property type="component" value="Unassembled WGS sequence"/>
</dbReference>
<keyword evidence="1" id="KW-0472">Membrane</keyword>
<dbReference type="EMBL" id="JBHTBS010000001">
    <property type="protein sequence ID" value="MFC7335976.1"/>
    <property type="molecule type" value="Genomic_DNA"/>
</dbReference>
<reference evidence="3" key="1">
    <citation type="journal article" date="2019" name="Int. J. Syst. Evol. Microbiol.">
        <title>The Global Catalogue of Microorganisms (GCM) 10K type strain sequencing project: providing services to taxonomists for standard genome sequencing and annotation.</title>
        <authorList>
            <consortium name="The Broad Institute Genomics Platform"/>
            <consortium name="The Broad Institute Genome Sequencing Center for Infectious Disease"/>
            <person name="Wu L."/>
            <person name="Ma J."/>
        </authorList>
    </citation>
    <scope>NUCLEOTIDE SEQUENCE [LARGE SCALE GENOMIC DNA]</scope>
    <source>
        <strain evidence="3">CGMCC 4.1467</strain>
    </source>
</reference>
<comment type="caution">
    <text evidence="2">The sequence shown here is derived from an EMBL/GenBank/DDBJ whole genome shotgun (WGS) entry which is preliminary data.</text>
</comment>
<evidence type="ECO:0000313" key="3">
    <source>
        <dbReference type="Proteomes" id="UP001596472"/>
    </source>
</evidence>
<keyword evidence="1" id="KW-0812">Transmembrane</keyword>
<accession>A0ABW2L4A5</accession>
<keyword evidence="1" id="KW-1133">Transmembrane helix</keyword>
<feature type="transmembrane region" description="Helical" evidence="1">
    <location>
        <begin position="19"/>
        <end position="38"/>
    </location>
</feature>
<organism evidence="2 3">
    <name type="scientific">Haloferula chungangensis</name>
    <dbReference type="NCBI Taxonomy" id="1048331"/>
    <lineage>
        <taxon>Bacteria</taxon>
        <taxon>Pseudomonadati</taxon>
        <taxon>Verrucomicrobiota</taxon>
        <taxon>Verrucomicrobiia</taxon>
        <taxon>Verrucomicrobiales</taxon>
        <taxon>Verrucomicrobiaceae</taxon>
        <taxon>Haloferula</taxon>
    </lineage>
</organism>
<keyword evidence="3" id="KW-1185">Reference proteome</keyword>
<protein>
    <recommendedName>
        <fullName evidence="4">TIGR02588 family protein</fullName>
    </recommendedName>
</protein>
<name>A0ABW2L4A5_9BACT</name>
<proteinExistence type="predicted"/>
<dbReference type="RefSeq" id="WP_379708625.1">
    <property type="nucleotide sequence ID" value="NZ_JBHTBS010000001.1"/>
</dbReference>
<evidence type="ECO:0000256" key="1">
    <source>
        <dbReference type="SAM" id="Phobius"/>
    </source>
</evidence>
<gene>
    <name evidence="2" type="ORF">ACFQY0_02200</name>
</gene>
<evidence type="ECO:0008006" key="4">
    <source>
        <dbReference type="Google" id="ProtNLM"/>
    </source>
</evidence>
<evidence type="ECO:0000313" key="2">
    <source>
        <dbReference type="EMBL" id="MFC7335976.1"/>
    </source>
</evidence>